<sequence length="196" mass="22367">MAFPHIVILLMTAAAWLAAVYRLRAGAADFGSVMLNIFWSGYNLMGIVIALRVALQKPMLRKLERVAIHEDVEVTVRYKRKYITARMADLSGRGTLLSLSGTYKIPKGRIVRIQIGRAEIPAEVIRSDGSRLALQFHRMTPENMKKIMEIFCRNMEAYYKMEKSQDYYVEHISPETERILLTVSSDTPPDFLPPAF</sequence>
<dbReference type="SUPFAM" id="SSF141371">
    <property type="entry name" value="PilZ domain-like"/>
    <property type="match status" value="1"/>
</dbReference>
<dbReference type="Proteomes" id="UP000886890">
    <property type="component" value="Unassembled WGS sequence"/>
</dbReference>
<gene>
    <name evidence="3" type="ORF">H9734_09325</name>
</gene>
<protein>
    <submittedName>
        <fullName evidence="3">PilZ domain-containing protein</fullName>
    </submittedName>
</protein>
<keyword evidence="1" id="KW-1133">Transmembrane helix</keyword>
<dbReference type="EMBL" id="DXEK01000157">
    <property type="protein sequence ID" value="HIX77776.1"/>
    <property type="molecule type" value="Genomic_DNA"/>
</dbReference>
<feature type="domain" description="PilZ" evidence="2">
    <location>
        <begin position="61"/>
        <end position="148"/>
    </location>
</feature>
<dbReference type="InterPro" id="IPR009875">
    <property type="entry name" value="PilZ_domain"/>
</dbReference>
<evidence type="ECO:0000259" key="2">
    <source>
        <dbReference type="Pfam" id="PF07238"/>
    </source>
</evidence>
<feature type="transmembrane region" description="Helical" evidence="1">
    <location>
        <begin position="37"/>
        <end position="55"/>
    </location>
</feature>
<evidence type="ECO:0000313" key="3">
    <source>
        <dbReference type="EMBL" id="HIX77776.1"/>
    </source>
</evidence>
<dbReference type="Gene3D" id="2.40.10.220">
    <property type="entry name" value="predicted glycosyltransferase like domains"/>
    <property type="match status" value="1"/>
</dbReference>
<dbReference type="Pfam" id="PF07238">
    <property type="entry name" value="PilZ"/>
    <property type="match status" value="1"/>
</dbReference>
<dbReference type="GO" id="GO:0035438">
    <property type="term" value="F:cyclic-di-GMP binding"/>
    <property type="evidence" value="ECO:0007669"/>
    <property type="project" value="InterPro"/>
</dbReference>
<keyword evidence="1" id="KW-0472">Membrane</keyword>
<reference evidence="3" key="2">
    <citation type="submission" date="2021-04" db="EMBL/GenBank/DDBJ databases">
        <authorList>
            <person name="Gilroy R."/>
        </authorList>
    </citation>
    <scope>NUCLEOTIDE SEQUENCE</scope>
    <source>
        <strain evidence="3">CHK183-1962</strain>
    </source>
</reference>
<evidence type="ECO:0000256" key="1">
    <source>
        <dbReference type="SAM" id="Phobius"/>
    </source>
</evidence>
<reference evidence="3" key="1">
    <citation type="journal article" date="2021" name="PeerJ">
        <title>Extensive microbial diversity within the chicken gut microbiome revealed by metagenomics and culture.</title>
        <authorList>
            <person name="Gilroy R."/>
            <person name="Ravi A."/>
            <person name="Getino M."/>
            <person name="Pursley I."/>
            <person name="Horton D.L."/>
            <person name="Alikhan N.F."/>
            <person name="Baker D."/>
            <person name="Gharbi K."/>
            <person name="Hall N."/>
            <person name="Watson M."/>
            <person name="Adriaenssens E.M."/>
            <person name="Foster-Nyarko E."/>
            <person name="Jarju S."/>
            <person name="Secka A."/>
            <person name="Antonio M."/>
            <person name="Oren A."/>
            <person name="Chaudhuri R.R."/>
            <person name="La Ragione R."/>
            <person name="Hildebrand F."/>
            <person name="Pallen M.J."/>
        </authorList>
    </citation>
    <scope>NUCLEOTIDE SEQUENCE</scope>
    <source>
        <strain evidence="3">CHK183-1962</strain>
    </source>
</reference>
<accession>A0A9D1XES9</accession>
<evidence type="ECO:0000313" key="4">
    <source>
        <dbReference type="Proteomes" id="UP000886890"/>
    </source>
</evidence>
<dbReference type="AlphaFoldDB" id="A0A9D1XES9"/>
<organism evidence="3 4">
    <name type="scientific">Candidatus Fusicatenibacter merdavium</name>
    <dbReference type="NCBI Taxonomy" id="2838600"/>
    <lineage>
        <taxon>Bacteria</taxon>
        <taxon>Bacillati</taxon>
        <taxon>Bacillota</taxon>
        <taxon>Clostridia</taxon>
        <taxon>Lachnospirales</taxon>
        <taxon>Lachnospiraceae</taxon>
        <taxon>Fusicatenibacter</taxon>
    </lineage>
</organism>
<keyword evidence="1" id="KW-0812">Transmembrane</keyword>
<name>A0A9D1XES9_9FIRM</name>
<proteinExistence type="predicted"/>
<comment type="caution">
    <text evidence="3">The sequence shown here is derived from an EMBL/GenBank/DDBJ whole genome shotgun (WGS) entry which is preliminary data.</text>
</comment>